<dbReference type="InterPro" id="IPR000305">
    <property type="entry name" value="GIY-YIG_endonuc"/>
</dbReference>
<reference evidence="3" key="1">
    <citation type="submission" date="2020-10" db="EMBL/GenBank/DDBJ databases">
        <title>Taxonomic study of unclassified bacteria belonging to the class Ktedonobacteria.</title>
        <authorList>
            <person name="Yabe S."/>
            <person name="Wang C.M."/>
            <person name="Zheng Y."/>
            <person name="Sakai Y."/>
            <person name="Cavaletti L."/>
            <person name="Monciardini P."/>
            <person name="Donadio S."/>
        </authorList>
    </citation>
    <scope>NUCLEOTIDE SEQUENCE</scope>
    <source>
        <strain evidence="3">SOSP1-1</strain>
    </source>
</reference>
<dbReference type="Proteomes" id="UP000612362">
    <property type="component" value="Unassembled WGS sequence"/>
</dbReference>
<protein>
    <submittedName>
        <fullName evidence="3">GIY-YIG nuclease family protein</fullName>
    </submittedName>
</protein>
<dbReference type="PANTHER" id="PTHR34477:SF1">
    <property type="entry name" value="UPF0213 PROTEIN YHBQ"/>
    <property type="match status" value="1"/>
</dbReference>
<keyword evidence="4" id="KW-1185">Reference proteome</keyword>
<proteinExistence type="inferred from homology"/>
<feature type="domain" description="GIY-YIG" evidence="2">
    <location>
        <begin position="17"/>
        <end position="92"/>
    </location>
</feature>
<dbReference type="InterPro" id="IPR050190">
    <property type="entry name" value="UPF0213_domain"/>
</dbReference>
<accession>A0A8J3I342</accession>
<dbReference type="Gene3D" id="3.40.1440.10">
    <property type="entry name" value="GIY-YIG endonuclease"/>
    <property type="match status" value="1"/>
</dbReference>
<dbReference type="EMBL" id="BNJF01000002">
    <property type="protein sequence ID" value="GHO45833.1"/>
    <property type="molecule type" value="Genomic_DNA"/>
</dbReference>
<comment type="caution">
    <text evidence="3">The sequence shown here is derived from an EMBL/GenBank/DDBJ whole genome shotgun (WGS) entry which is preliminary data.</text>
</comment>
<dbReference type="Pfam" id="PF01541">
    <property type="entry name" value="GIY-YIG"/>
    <property type="match status" value="1"/>
</dbReference>
<gene>
    <name evidence="3" type="ORF">KSX_39960</name>
</gene>
<dbReference type="PROSITE" id="PS50164">
    <property type="entry name" value="GIY_YIG"/>
    <property type="match status" value="1"/>
</dbReference>
<organism evidence="3 4">
    <name type="scientific">Ktedonospora formicarum</name>
    <dbReference type="NCBI Taxonomy" id="2778364"/>
    <lineage>
        <taxon>Bacteria</taxon>
        <taxon>Bacillati</taxon>
        <taxon>Chloroflexota</taxon>
        <taxon>Ktedonobacteria</taxon>
        <taxon>Ktedonobacterales</taxon>
        <taxon>Ktedonobacteraceae</taxon>
        <taxon>Ktedonospora</taxon>
    </lineage>
</organism>
<name>A0A8J3I342_9CHLR</name>
<evidence type="ECO:0000256" key="1">
    <source>
        <dbReference type="ARBA" id="ARBA00007435"/>
    </source>
</evidence>
<evidence type="ECO:0000313" key="3">
    <source>
        <dbReference type="EMBL" id="GHO45833.1"/>
    </source>
</evidence>
<dbReference type="CDD" id="cd10456">
    <property type="entry name" value="GIY-YIG_UPF0213"/>
    <property type="match status" value="1"/>
</dbReference>
<dbReference type="SUPFAM" id="SSF82771">
    <property type="entry name" value="GIY-YIG endonuclease"/>
    <property type="match status" value="1"/>
</dbReference>
<dbReference type="InterPro" id="IPR035901">
    <property type="entry name" value="GIY-YIG_endonuc_sf"/>
</dbReference>
<sequence>MAMSEDETVLGEEQTGTGHFVYIVRCADGSLYTGYARDVTRRIKAHNQGRGGHYTRSHRPVTLAAHWRFSTKREALQTEYRIKRLSRPQKLLLIEQRAPLPL</sequence>
<evidence type="ECO:0000313" key="4">
    <source>
        <dbReference type="Proteomes" id="UP000612362"/>
    </source>
</evidence>
<comment type="similarity">
    <text evidence="1">Belongs to the UPF0213 family.</text>
</comment>
<evidence type="ECO:0000259" key="2">
    <source>
        <dbReference type="PROSITE" id="PS50164"/>
    </source>
</evidence>
<dbReference type="PANTHER" id="PTHR34477">
    <property type="entry name" value="UPF0213 PROTEIN YHBQ"/>
    <property type="match status" value="1"/>
</dbReference>
<dbReference type="AlphaFoldDB" id="A0A8J3I342"/>